<feature type="transmembrane region" description="Helical" evidence="1">
    <location>
        <begin position="122"/>
        <end position="143"/>
    </location>
</feature>
<keyword evidence="1" id="KW-0812">Transmembrane</keyword>
<protein>
    <recommendedName>
        <fullName evidence="2">Signal transduction histidine kinase internal region domain-containing protein</fullName>
    </recommendedName>
</protein>
<feature type="transmembrane region" description="Helical" evidence="1">
    <location>
        <begin position="12"/>
        <end position="34"/>
    </location>
</feature>
<dbReference type="InterPro" id="IPR036890">
    <property type="entry name" value="HATPase_C_sf"/>
</dbReference>
<dbReference type="PANTHER" id="PTHR34220">
    <property type="entry name" value="SENSOR HISTIDINE KINASE YPDA"/>
    <property type="match status" value="1"/>
</dbReference>
<dbReference type="InterPro" id="IPR050640">
    <property type="entry name" value="Bact_2-comp_sensor_kinase"/>
</dbReference>
<dbReference type="GO" id="GO:0016020">
    <property type="term" value="C:membrane"/>
    <property type="evidence" value="ECO:0007669"/>
    <property type="project" value="InterPro"/>
</dbReference>
<feature type="transmembrane region" description="Helical" evidence="1">
    <location>
        <begin position="73"/>
        <end position="92"/>
    </location>
</feature>
<reference evidence="3 4" key="1">
    <citation type="submission" date="2019-03" db="EMBL/GenBank/DDBJ databases">
        <title>Genome sequence of Sphingomonas sp. 17J27-24.</title>
        <authorList>
            <person name="Kim M."/>
            <person name="Maeng S."/>
            <person name="Sathiyaraj S."/>
        </authorList>
    </citation>
    <scope>NUCLEOTIDE SEQUENCE [LARGE SCALE GENOMIC DNA]</scope>
    <source>
        <strain evidence="3 4">17J27-24</strain>
    </source>
</reference>
<evidence type="ECO:0000259" key="2">
    <source>
        <dbReference type="Pfam" id="PF06580"/>
    </source>
</evidence>
<dbReference type="AlphaFoldDB" id="A0A4Y8ZMQ8"/>
<keyword evidence="4" id="KW-1185">Reference proteome</keyword>
<dbReference type="Proteomes" id="UP000298213">
    <property type="component" value="Unassembled WGS sequence"/>
</dbReference>
<organism evidence="3 4">
    <name type="scientific">Sphingomonas parva</name>
    <dbReference type="NCBI Taxonomy" id="2555898"/>
    <lineage>
        <taxon>Bacteria</taxon>
        <taxon>Pseudomonadati</taxon>
        <taxon>Pseudomonadota</taxon>
        <taxon>Alphaproteobacteria</taxon>
        <taxon>Sphingomonadales</taxon>
        <taxon>Sphingomonadaceae</taxon>
        <taxon>Sphingomonas</taxon>
    </lineage>
</organism>
<comment type="caution">
    <text evidence="3">The sequence shown here is derived from an EMBL/GenBank/DDBJ whole genome shotgun (WGS) entry which is preliminary data.</text>
</comment>
<evidence type="ECO:0000313" key="4">
    <source>
        <dbReference type="Proteomes" id="UP000298213"/>
    </source>
</evidence>
<dbReference type="RefSeq" id="WP_135088583.1">
    <property type="nucleotide sequence ID" value="NZ_SPDV01000034.1"/>
</dbReference>
<name>A0A4Y8ZMQ8_9SPHN</name>
<proteinExistence type="predicted"/>
<accession>A0A4Y8ZMQ8</accession>
<keyword evidence="1" id="KW-1133">Transmembrane helix</keyword>
<dbReference type="EMBL" id="SPDV01000034">
    <property type="protein sequence ID" value="TFI57280.1"/>
    <property type="molecule type" value="Genomic_DNA"/>
</dbReference>
<dbReference type="GO" id="GO:0000155">
    <property type="term" value="F:phosphorelay sensor kinase activity"/>
    <property type="evidence" value="ECO:0007669"/>
    <property type="project" value="InterPro"/>
</dbReference>
<sequence length="379" mass="40310">MIENFRSGFMHTALGPAMVIWGFGYALVDFLGFLAGRTALGASLLAALPMFVLGVVLTLQLDRLREETRGRSPLLRWPLLGLAFAAATAVQASFDLYWMRWLALSFVPGWQAWALHIGSQRFAAVTILTLWTFALTLTVLWAARFNVAVEASAAKAASAEAMALQAQTAALRLQLNPHFLFNTLNSISTLMVVDRKAEAEEMIDRLSTFLRSSLEGDPMADVPLAREIDAIDAYLDIEATRFGERLAIEIAVAPGTAEASVPNFILQPLVENAIKHGIAPRRGPALLSVGAAREGDDLVLKVANRSASLERDGGASASLGAGAVPVSTNTSAVLSTGIGLANVRRRLAARYGPAARLETEAVAGGFDAVIRLPFAAAAG</sequence>
<feature type="domain" description="Signal transduction histidine kinase internal region" evidence="2">
    <location>
        <begin position="166"/>
        <end position="246"/>
    </location>
</feature>
<dbReference type="Gene3D" id="3.30.565.10">
    <property type="entry name" value="Histidine kinase-like ATPase, C-terminal domain"/>
    <property type="match status" value="1"/>
</dbReference>
<evidence type="ECO:0000313" key="3">
    <source>
        <dbReference type="EMBL" id="TFI57280.1"/>
    </source>
</evidence>
<dbReference type="PANTHER" id="PTHR34220:SF7">
    <property type="entry name" value="SENSOR HISTIDINE KINASE YPDA"/>
    <property type="match status" value="1"/>
</dbReference>
<evidence type="ECO:0000256" key="1">
    <source>
        <dbReference type="SAM" id="Phobius"/>
    </source>
</evidence>
<dbReference type="SUPFAM" id="SSF55874">
    <property type="entry name" value="ATPase domain of HSP90 chaperone/DNA topoisomerase II/histidine kinase"/>
    <property type="match status" value="1"/>
</dbReference>
<dbReference type="Pfam" id="PF06580">
    <property type="entry name" value="His_kinase"/>
    <property type="match status" value="1"/>
</dbReference>
<keyword evidence="1" id="KW-0472">Membrane</keyword>
<gene>
    <name evidence="3" type="ORF">E2493_15875</name>
</gene>
<dbReference type="OrthoDB" id="2514702at2"/>
<dbReference type="InterPro" id="IPR010559">
    <property type="entry name" value="Sig_transdc_His_kin_internal"/>
</dbReference>
<feature type="transmembrane region" description="Helical" evidence="1">
    <location>
        <begin position="40"/>
        <end position="61"/>
    </location>
</feature>